<evidence type="ECO:0000313" key="3">
    <source>
        <dbReference type="EMBL" id="SLM31537.1"/>
    </source>
</evidence>
<dbReference type="InterPro" id="IPR028051">
    <property type="entry name" value="CheX-like_dom"/>
</dbReference>
<reference evidence="3 4" key="1">
    <citation type="submission" date="2017-03" db="EMBL/GenBank/DDBJ databases">
        <authorList>
            <person name="Afonso C.L."/>
            <person name="Miller P.J."/>
            <person name="Scott M.A."/>
            <person name="Spackman E."/>
            <person name="Goraichik I."/>
            <person name="Dimitrov K.M."/>
            <person name="Suarez D.L."/>
            <person name="Swayne D.E."/>
        </authorList>
    </citation>
    <scope>NUCLEOTIDE SEQUENCE [LARGE SCALE GENOMIC DNA]</scope>
    <source>
        <strain evidence="3">PRJEB14757</strain>
    </source>
</reference>
<gene>
    <name evidence="3" type="ORF">MTBBW1_350028</name>
</gene>
<evidence type="ECO:0000313" key="4">
    <source>
        <dbReference type="Proteomes" id="UP000191931"/>
    </source>
</evidence>
<name>A0A1W1HGC5_9BACT</name>
<dbReference type="Proteomes" id="UP000191931">
    <property type="component" value="Unassembled WGS sequence"/>
</dbReference>
<keyword evidence="4" id="KW-1185">Reference proteome</keyword>
<evidence type="ECO:0000259" key="2">
    <source>
        <dbReference type="Pfam" id="PF13690"/>
    </source>
</evidence>
<dbReference type="OrthoDB" id="5514490at2"/>
<dbReference type="InterPro" id="IPR028976">
    <property type="entry name" value="CheC-like_sf"/>
</dbReference>
<organism evidence="3 4">
    <name type="scientific">Desulfamplus magnetovallimortis</name>
    <dbReference type="NCBI Taxonomy" id="1246637"/>
    <lineage>
        <taxon>Bacteria</taxon>
        <taxon>Pseudomonadati</taxon>
        <taxon>Thermodesulfobacteriota</taxon>
        <taxon>Desulfobacteria</taxon>
        <taxon>Desulfobacterales</taxon>
        <taxon>Desulfobacteraceae</taxon>
        <taxon>Desulfamplus</taxon>
    </lineage>
</organism>
<dbReference type="Gene3D" id="3.40.1550.10">
    <property type="entry name" value="CheC-like"/>
    <property type="match status" value="1"/>
</dbReference>
<sequence length="152" mass="16995">MDMNHLIVEMTTSISEVMETMFYIPVEPQEISAIKECGFLDADEIEACRITFSGTFSGKMYLLVPEQLLSIMTENFTGEQLHQLTEEHRIGTIKEALNMIAGNTFSKIAPNTSFGLDVPEIDKRFIDELCNNGKIILVNTMDGEMAVGVHIT</sequence>
<proteinExistence type="predicted"/>
<dbReference type="EMBL" id="FWEV01000276">
    <property type="protein sequence ID" value="SLM31537.1"/>
    <property type="molecule type" value="Genomic_DNA"/>
</dbReference>
<accession>A0A1W1HGC5</accession>
<keyword evidence="1" id="KW-0145">Chemotaxis</keyword>
<dbReference type="GO" id="GO:0006935">
    <property type="term" value="P:chemotaxis"/>
    <property type="evidence" value="ECO:0007669"/>
    <property type="project" value="UniProtKB-KW"/>
</dbReference>
<protein>
    <recommendedName>
        <fullName evidence="2">Chemotaxis phosphatase CheX-like domain-containing protein</fullName>
    </recommendedName>
</protein>
<dbReference type="SUPFAM" id="SSF103039">
    <property type="entry name" value="CheC-like"/>
    <property type="match status" value="1"/>
</dbReference>
<dbReference type="Pfam" id="PF13690">
    <property type="entry name" value="CheX"/>
    <property type="match status" value="1"/>
</dbReference>
<feature type="domain" description="Chemotaxis phosphatase CheX-like" evidence="2">
    <location>
        <begin position="48"/>
        <end position="121"/>
    </location>
</feature>
<dbReference type="AlphaFoldDB" id="A0A1W1HGC5"/>
<evidence type="ECO:0000256" key="1">
    <source>
        <dbReference type="ARBA" id="ARBA00022500"/>
    </source>
</evidence>
<dbReference type="STRING" id="1246637.MTBBW1_350028"/>